<feature type="transmembrane region" description="Helical" evidence="12">
    <location>
        <begin position="235"/>
        <end position="256"/>
    </location>
</feature>
<keyword evidence="10 11" id="KW-0807">Transducer</keyword>
<evidence type="ECO:0000256" key="11">
    <source>
        <dbReference type="RuleBase" id="RU000688"/>
    </source>
</evidence>
<dbReference type="InterPro" id="IPR000276">
    <property type="entry name" value="GPCR_Rhodpsn"/>
</dbReference>
<evidence type="ECO:0000256" key="6">
    <source>
        <dbReference type="ARBA" id="ARBA00023136"/>
    </source>
</evidence>
<feature type="transmembrane region" description="Helical" evidence="12">
    <location>
        <begin position="277"/>
        <end position="297"/>
    </location>
</feature>
<dbReference type="KEGG" id="pcoo:112849535"/>
<evidence type="ECO:0000313" key="15">
    <source>
        <dbReference type="RefSeq" id="XP_025768965.1"/>
    </source>
</evidence>
<keyword evidence="3 11" id="KW-0812">Transmembrane</keyword>
<evidence type="ECO:0000256" key="2">
    <source>
        <dbReference type="ARBA" id="ARBA00022475"/>
    </source>
</evidence>
<evidence type="ECO:0000256" key="7">
    <source>
        <dbReference type="ARBA" id="ARBA00023157"/>
    </source>
</evidence>
<dbReference type="Gene3D" id="1.20.1070.10">
    <property type="entry name" value="Rhodopsin 7-helix transmembrane proteins"/>
    <property type="match status" value="1"/>
</dbReference>
<dbReference type="PROSITE" id="PS00237">
    <property type="entry name" value="G_PROTEIN_RECEP_F1_1"/>
    <property type="match status" value="1"/>
</dbReference>
<keyword evidence="9" id="KW-0325">Glycoprotein</keyword>
<dbReference type="PROSITE" id="PS50262">
    <property type="entry name" value="G_PROTEIN_RECEP_F1_2"/>
    <property type="match status" value="1"/>
</dbReference>
<dbReference type="InterPro" id="IPR008109">
    <property type="entry name" value="P2Y13_rcpt"/>
</dbReference>
<feature type="transmembrane region" description="Helical" evidence="12">
    <location>
        <begin position="327"/>
        <end position="345"/>
    </location>
</feature>
<dbReference type="PRINTS" id="PR01157">
    <property type="entry name" value="P2YPURNOCPTR"/>
</dbReference>
<dbReference type="PRINTS" id="PR01735">
    <property type="entry name" value="P2Y13PRNCPTR"/>
</dbReference>
<dbReference type="PANTHER" id="PTHR24233:SF10">
    <property type="entry name" value="P2Y PURINOCEPTOR 13"/>
    <property type="match status" value="1"/>
</dbReference>
<dbReference type="FunFam" id="1.20.1070.10:FF:000049">
    <property type="entry name" value="G-protein coupled receptor 87"/>
    <property type="match status" value="1"/>
</dbReference>
<dbReference type="PANTHER" id="PTHR24233">
    <property type="entry name" value="P2Y PURINOCEPTOR-RELATED G-PROTEIN COUPLED RECEPTOR"/>
    <property type="match status" value="1"/>
</dbReference>
<feature type="transmembrane region" description="Helical" evidence="12">
    <location>
        <begin position="69"/>
        <end position="94"/>
    </location>
</feature>
<keyword evidence="4 12" id="KW-1133">Transmembrane helix</keyword>
<comment type="subcellular location">
    <subcellularLocation>
        <location evidence="1">Cell membrane</location>
        <topology evidence="1">Multi-pass membrane protein</topology>
    </subcellularLocation>
</comment>
<evidence type="ECO:0000256" key="5">
    <source>
        <dbReference type="ARBA" id="ARBA00023040"/>
    </source>
</evidence>
<dbReference type="GO" id="GO:0005886">
    <property type="term" value="C:plasma membrane"/>
    <property type="evidence" value="ECO:0007669"/>
    <property type="project" value="UniProtKB-SubCell"/>
</dbReference>
<keyword evidence="6 12" id="KW-0472">Membrane</keyword>
<evidence type="ECO:0000256" key="10">
    <source>
        <dbReference type="ARBA" id="ARBA00023224"/>
    </source>
</evidence>
<evidence type="ECO:0000256" key="8">
    <source>
        <dbReference type="ARBA" id="ARBA00023170"/>
    </source>
</evidence>
<keyword evidence="2" id="KW-1003">Cell membrane</keyword>
<comment type="similarity">
    <text evidence="11">Belongs to the G-protein coupled receptor 1 family.</text>
</comment>
<dbReference type="Proteomes" id="UP000515131">
    <property type="component" value="Unplaced"/>
</dbReference>
<evidence type="ECO:0000256" key="4">
    <source>
        <dbReference type="ARBA" id="ARBA00022989"/>
    </source>
</evidence>
<organism evidence="14 15">
    <name type="scientific">Puma concolor</name>
    <name type="common">Mountain lion</name>
    <name type="synonym">Felis concolor</name>
    <dbReference type="NCBI Taxonomy" id="9696"/>
    <lineage>
        <taxon>Eukaryota</taxon>
        <taxon>Metazoa</taxon>
        <taxon>Chordata</taxon>
        <taxon>Craniata</taxon>
        <taxon>Vertebrata</taxon>
        <taxon>Euteleostomi</taxon>
        <taxon>Mammalia</taxon>
        <taxon>Eutheria</taxon>
        <taxon>Laurasiatheria</taxon>
        <taxon>Carnivora</taxon>
        <taxon>Feliformia</taxon>
        <taxon>Felidae</taxon>
        <taxon>Felinae</taxon>
        <taxon>Puma</taxon>
    </lineage>
</organism>
<reference evidence="15" key="1">
    <citation type="submission" date="2025-08" db="UniProtKB">
        <authorList>
            <consortium name="RefSeq"/>
        </authorList>
    </citation>
    <scope>IDENTIFICATION</scope>
    <source>
        <tissue evidence="15">Blood</tissue>
    </source>
</reference>
<accession>A0A6P6GZV1</accession>
<feature type="domain" description="G-protein coupled receptors family 1 profile" evidence="13">
    <location>
        <begin position="85"/>
        <end position="341"/>
    </location>
</feature>
<gene>
    <name evidence="15" type="primary">P2RY13</name>
</gene>
<dbReference type="GeneID" id="112849535"/>
<name>A0A6P6GZV1_PUMCO</name>
<evidence type="ECO:0000256" key="3">
    <source>
        <dbReference type="ARBA" id="ARBA00022692"/>
    </source>
</evidence>
<keyword evidence="5 11" id="KW-0297">G-protein coupled receptor</keyword>
<dbReference type="RefSeq" id="XP_025768965.1">
    <property type="nucleotide sequence ID" value="XM_025913180.1"/>
</dbReference>
<evidence type="ECO:0000256" key="9">
    <source>
        <dbReference type="ARBA" id="ARBA00023180"/>
    </source>
</evidence>
<evidence type="ECO:0000256" key="12">
    <source>
        <dbReference type="SAM" id="Phobius"/>
    </source>
</evidence>
<feature type="transmembrane region" description="Helical" evidence="12">
    <location>
        <begin position="183"/>
        <end position="204"/>
    </location>
</feature>
<keyword evidence="14" id="KW-1185">Reference proteome</keyword>
<dbReference type="Pfam" id="PF00001">
    <property type="entry name" value="7tm_1"/>
    <property type="match status" value="1"/>
</dbReference>
<evidence type="ECO:0000256" key="1">
    <source>
        <dbReference type="ARBA" id="ARBA00004651"/>
    </source>
</evidence>
<evidence type="ECO:0000259" key="13">
    <source>
        <dbReference type="PROSITE" id="PS50262"/>
    </source>
</evidence>
<dbReference type="SUPFAM" id="SSF81321">
    <property type="entry name" value="Family A G protein-coupled receptor-like"/>
    <property type="match status" value="1"/>
</dbReference>
<protein>
    <submittedName>
        <fullName evidence="15">P2Y purinoceptor 13 isoform X1</fullName>
    </submittedName>
</protein>
<sequence length="378" mass="43599">MRKETQHKKAEQHLLHMLFMDCTDGCLNQKTLSAVSFQTQLTLETMNTTVIKGFNGSERCPRDTRIAQLVFPVIYTIVFFTGILLNTLALWVFIHIPSSSTFIVYLKNTLVADLIMTFTLPFKILSDSHLGPWQLRAFVCRFSAVIFYEAMYVGITLLGFIAFDRFLKIIRPFGKYFVQKPAFAKMISTFVWLFLFLISLPNIILSNKEATPSSVKKCASLKDPLGLKWHQVVNYISQFIFWTVFVLMLLFYVVIAKKVYNSYRKARSKDSKHTTKLEGKVFVVVAVFFVCFAPFHFARVPYTHSQTNNKTDCRLQNQLFIAKETTLFLAATNICMDPIIYIFLCKKFTERLPCMRGRKITSSTQENRTIQTDNITLG</sequence>
<keyword evidence="8 11" id="KW-0675">Receptor</keyword>
<proteinExistence type="inferred from homology"/>
<evidence type="ECO:0000313" key="14">
    <source>
        <dbReference type="Proteomes" id="UP000515131"/>
    </source>
</evidence>
<dbReference type="AlphaFoldDB" id="A0A6P6GZV1"/>
<dbReference type="PRINTS" id="PR00237">
    <property type="entry name" value="GPCRRHODOPSN"/>
</dbReference>
<feature type="transmembrane region" description="Helical" evidence="12">
    <location>
        <begin position="142"/>
        <end position="163"/>
    </location>
</feature>
<dbReference type="InterPro" id="IPR017452">
    <property type="entry name" value="GPCR_Rhodpsn_7TM"/>
</dbReference>
<dbReference type="CTD" id="53829"/>
<dbReference type="GO" id="GO:0045028">
    <property type="term" value="F:G protein-coupled purinergic nucleotide receptor activity"/>
    <property type="evidence" value="ECO:0007669"/>
    <property type="project" value="InterPro"/>
</dbReference>
<keyword evidence="7" id="KW-1015">Disulfide bond</keyword>